<dbReference type="OMA" id="LPWCMGA"/>
<evidence type="ECO:0000256" key="1">
    <source>
        <dbReference type="ARBA" id="ARBA00023002"/>
    </source>
</evidence>
<dbReference type="InterPro" id="IPR036291">
    <property type="entry name" value="NAD(P)-bd_dom_sf"/>
</dbReference>
<dbReference type="GO" id="GO:0016618">
    <property type="term" value="F:hydroxypyruvate reductase [NAD(P)H] activity"/>
    <property type="evidence" value="ECO:0007669"/>
    <property type="project" value="TreeGrafter"/>
</dbReference>
<reference evidence="6 7" key="1">
    <citation type="submission" date="2019-07" db="EMBL/GenBank/DDBJ databases">
        <authorList>
            <person name="Friedrich A."/>
            <person name="Schacherer J."/>
        </authorList>
    </citation>
    <scope>NUCLEOTIDE SEQUENCE [LARGE SCALE GENOMIC DNA]</scope>
</reference>
<dbReference type="SUPFAM" id="SSF51735">
    <property type="entry name" value="NAD(P)-binding Rossmann-fold domains"/>
    <property type="match status" value="1"/>
</dbReference>
<dbReference type="AlphaFoldDB" id="A0A7D9H0Y2"/>
<evidence type="ECO:0000313" key="6">
    <source>
        <dbReference type="EMBL" id="VUG17848.1"/>
    </source>
</evidence>
<dbReference type="GO" id="GO:0005829">
    <property type="term" value="C:cytosol"/>
    <property type="evidence" value="ECO:0007669"/>
    <property type="project" value="TreeGrafter"/>
</dbReference>
<sequence length="376" mass="42462">MTAEKQTVLFVAPLNRNLREFEEFERQFNCIFYKLTTRKAFLSDLQTDRKLQKIAGIYCGFSGFHAIGGLEDDEIIDALPYTLKIIAVCSAGFNGYNLTKLRQRGIDFCNTPNYGAPQVAEVALYHIICGFRQFPVFTEALREKKDTIESRLQLQEYTKFDKEKGIYSKITDKQELSEIDPWFAFGEKLSRNRIVTSPLGKVITIVGFGHIGKELGTRVHALGMKVRYVAKHRLLEDEEKRLGYPLEFYEDIRHAAVGSDCMALCLPKTPQTVGILNKEVINSLNDNCCIVNVGRGGLIIEDDLLEGLKSGKVRYAGLDVLEDEPKVKPELLSRQDVCITPHIGSCTEEVFDHTARFCLQNMSCRLDGGVSRSIQN</sequence>
<keyword evidence="1 3" id="KW-0560">Oxidoreductase</keyword>
<evidence type="ECO:0000313" key="7">
    <source>
        <dbReference type="Proteomes" id="UP000478008"/>
    </source>
</evidence>
<dbReference type="Proteomes" id="UP000478008">
    <property type="component" value="Unassembled WGS sequence"/>
</dbReference>
<feature type="domain" description="D-isomer specific 2-hydroxyacid dehydrogenase catalytic" evidence="4">
    <location>
        <begin position="72"/>
        <end position="372"/>
    </location>
</feature>
<dbReference type="InterPro" id="IPR050223">
    <property type="entry name" value="D-isomer_2-hydroxyacid_DH"/>
</dbReference>
<organism evidence="6 7">
    <name type="scientific">Dekkera bruxellensis</name>
    <name type="common">Brettanomyces custersii</name>
    <dbReference type="NCBI Taxonomy" id="5007"/>
    <lineage>
        <taxon>Eukaryota</taxon>
        <taxon>Fungi</taxon>
        <taxon>Dikarya</taxon>
        <taxon>Ascomycota</taxon>
        <taxon>Saccharomycotina</taxon>
        <taxon>Pichiomycetes</taxon>
        <taxon>Pichiales</taxon>
        <taxon>Pichiaceae</taxon>
        <taxon>Brettanomyces</taxon>
    </lineage>
</organism>
<dbReference type="PANTHER" id="PTHR10996">
    <property type="entry name" value="2-HYDROXYACID DEHYDROGENASE-RELATED"/>
    <property type="match status" value="1"/>
</dbReference>
<gene>
    <name evidence="6" type="ORF">DEBR0S2_17678G</name>
</gene>
<dbReference type="Gene3D" id="3.40.50.720">
    <property type="entry name" value="NAD(P)-binding Rossmann-like Domain"/>
    <property type="match status" value="2"/>
</dbReference>
<dbReference type="SUPFAM" id="SSF52283">
    <property type="entry name" value="Formate/glycerate dehydrogenase catalytic domain-like"/>
    <property type="match status" value="1"/>
</dbReference>
<dbReference type="GO" id="GO:0051287">
    <property type="term" value="F:NAD binding"/>
    <property type="evidence" value="ECO:0007669"/>
    <property type="project" value="InterPro"/>
</dbReference>
<dbReference type="Pfam" id="PF00389">
    <property type="entry name" value="2-Hacid_dh"/>
    <property type="match status" value="1"/>
</dbReference>
<dbReference type="Pfam" id="PF02826">
    <property type="entry name" value="2-Hacid_dh_C"/>
    <property type="match status" value="1"/>
</dbReference>
<evidence type="ECO:0000256" key="3">
    <source>
        <dbReference type="RuleBase" id="RU003719"/>
    </source>
</evidence>
<protein>
    <submittedName>
        <fullName evidence="6">DEBR0S2_17678g1_1</fullName>
    </submittedName>
</protein>
<feature type="domain" description="D-isomer specific 2-hydroxyacid dehydrogenase NAD-binding" evidence="5">
    <location>
        <begin position="193"/>
        <end position="344"/>
    </location>
</feature>
<proteinExistence type="inferred from homology"/>
<evidence type="ECO:0000259" key="4">
    <source>
        <dbReference type="Pfam" id="PF00389"/>
    </source>
</evidence>
<name>A0A7D9H0Y2_DEKBR</name>
<dbReference type="EMBL" id="CABFWN010000002">
    <property type="protein sequence ID" value="VUG17848.1"/>
    <property type="molecule type" value="Genomic_DNA"/>
</dbReference>
<accession>A0A7D9H0Y2</accession>
<dbReference type="InterPro" id="IPR006139">
    <property type="entry name" value="D-isomer_2_OHA_DH_cat_dom"/>
</dbReference>
<dbReference type="GO" id="GO:0030267">
    <property type="term" value="F:glyoxylate reductase (NADPH) activity"/>
    <property type="evidence" value="ECO:0007669"/>
    <property type="project" value="TreeGrafter"/>
</dbReference>
<evidence type="ECO:0000259" key="5">
    <source>
        <dbReference type="Pfam" id="PF02826"/>
    </source>
</evidence>
<comment type="similarity">
    <text evidence="3">Belongs to the D-isomer specific 2-hydroxyacid dehydrogenase family.</text>
</comment>
<dbReference type="InterPro" id="IPR006140">
    <property type="entry name" value="D-isomer_DH_NAD-bd"/>
</dbReference>
<dbReference type="PANTHER" id="PTHR10996:SF178">
    <property type="entry name" value="2-HYDROXYACID DEHYDROGENASE YGL185C-RELATED"/>
    <property type="match status" value="1"/>
</dbReference>
<keyword evidence="7" id="KW-1185">Reference proteome</keyword>
<evidence type="ECO:0000256" key="2">
    <source>
        <dbReference type="ARBA" id="ARBA00023027"/>
    </source>
</evidence>
<keyword evidence="2" id="KW-0520">NAD</keyword>